<dbReference type="AlphaFoldDB" id="A0A246IDP8"/>
<gene>
    <name evidence="1" type="ORF">CEE63_02780</name>
</gene>
<evidence type="ECO:0008006" key="3">
    <source>
        <dbReference type="Google" id="ProtNLM"/>
    </source>
</evidence>
<reference evidence="1 2" key="1">
    <citation type="submission" date="2017-06" db="EMBL/GenBank/DDBJ databases">
        <authorList>
            <person name="Kim H.J."/>
            <person name="Triplett B.A."/>
        </authorList>
    </citation>
    <scope>NUCLEOTIDE SEQUENCE [LARGE SCALE GENOMIC DNA]</scope>
    <source>
        <strain evidence="1 2">594</strain>
    </source>
</reference>
<dbReference type="RefSeq" id="WP_088496299.1">
    <property type="nucleotide sequence ID" value="NZ_JAJNEH010000034.1"/>
</dbReference>
<proteinExistence type="predicted"/>
<sequence length="99" mass="10017">MNNVMGIALGGMRAAQQGVQVAAHNVANLATPDAQRLQLQRGATGQGGVQASVTAAGVDVGALLGDLLAAKAEVVAFAANASVIRRHDQMLGSLLDRET</sequence>
<accession>A0A246IDP8</accession>
<dbReference type="EMBL" id="NIVX01000024">
    <property type="protein sequence ID" value="OWQ78208.1"/>
    <property type="molecule type" value="Genomic_DNA"/>
</dbReference>
<evidence type="ECO:0000313" key="1">
    <source>
        <dbReference type="EMBL" id="OWQ78208.1"/>
    </source>
</evidence>
<protein>
    <recommendedName>
        <fullName evidence="3">Flagellar basal body rod protein N-terminal domain-containing protein</fullName>
    </recommendedName>
</protein>
<evidence type="ECO:0000313" key="2">
    <source>
        <dbReference type="Proteomes" id="UP000197090"/>
    </source>
</evidence>
<comment type="caution">
    <text evidence="1">The sequence shown here is derived from an EMBL/GenBank/DDBJ whole genome shotgun (WGS) entry which is preliminary data.</text>
</comment>
<organism evidence="1 2">
    <name type="scientific">Stenotrophomonas maltophilia</name>
    <name type="common">Pseudomonas maltophilia</name>
    <name type="synonym">Xanthomonas maltophilia</name>
    <dbReference type="NCBI Taxonomy" id="40324"/>
    <lineage>
        <taxon>Bacteria</taxon>
        <taxon>Pseudomonadati</taxon>
        <taxon>Pseudomonadota</taxon>
        <taxon>Gammaproteobacteria</taxon>
        <taxon>Lysobacterales</taxon>
        <taxon>Lysobacteraceae</taxon>
        <taxon>Stenotrophomonas</taxon>
        <taxon>Stenotrophomonas maltophilia group</taxon>
    </lineage>
</organism>
<name>A0A246IDP8_STEMA</name>
<dbReference type="Proteomes" id="UP000197090">
    <property type="component" value="Unassembled WGS sequence"/>
</dbReference>